<evidence type="ECO:0000313" key="2">
    <source>
        <dbReference type="Proteomes" id="UP000000305"/>
    </source>
</evidence>
<reference evidence="1 2" key="1">
    <citation type="journal article" date="2011" name="Science">
        <title>The ecoresponsive genome of Daphnia pulex.</title>
        <authorList>
            <person name="Colbourne J.K."/>
            <person name="Pfrender M.E."/>
            <person name="Gilbert D."/>
            <person name="Thomas W.K."/>
            <person name="Tucker A."/>
            <person name="Oakley T.H."/>
            <person name="Tokishita S."/>
            <person name="Aerts A."/>
            <person name="Arnold G.J."/>
            <person name="Basu M.K."/>
            <person name="Bauer D.J."/>
            <person name="Caceres C.E."/>
            <person name="Carmel L."/>
            <person name="Casola C."/>
            <person name="Choi J.H."/>
            <person name="Detter J.C."/>
            <person name="Dong Q."/>
            <person name="Dusheyko S."/>
            <person name="Eads B.D."/>
            <person name="Frohlich T."/>
            <person name="Geiler-Samerotte K.A."/>
            <person name="Gerlach D."/>
            <person name="Hatcher P."/>
            <person name="Jogdeo S."/>
            <person name="Krijgsveld J."/>
            <person name="Kriventseva E.V."/>
            <person name="Kultz D."/>
            <person name="Laforsch C."/>
            <person name="Lindquist E."/>
            <person name="Lopez J."/>
            <person name="Manak J.R."/>
            <person name="Muller J."/>
            <person name="Pangilinan J."/>
            <person name="Patwardhan R.P."/>
            <person name="Pitluck S."/>
            <person name="Pritham E.J."/>
            <person name="Rechtsteiner A."/>
            <person name="Rho M."/>
            <person name="Rogozin I.B."/>
            <person name="Sakarya O."/>
            <person name="Salamov A."/>
            <person name="Schaack S."/>
            <person name="Shapiro H."/>
            <person name="Shiga Y."/>
            <person name="Skalitzky C."/>
            <person name="Smith Z."/>
            <person name="Souvorov A."/>
            <person name="Sung W."/>
            <person name="Tang Z."/>
            <person name="Tsuchiya D."/>
            <person name="Tu H."/>
            <person name="Vos H."/>
            <person name="Wang M."/>
            <person name="Wolf Y.I."/>
            <person name="Yamagata H."/>
            <person name="Yamada T."/>
            <person name="Ye Y."/>
            <person name="Shaw J.R."/>
            <person name="Andrews J."/>
            <person name="Crease T.J."/>
            <person name="Tang H."/>
            <person name="Lucas S.M."/>
            <person name="Robertson H.M."/>
            <person name="Bork P."/>
            <person name="Koonin E.V."/>
            <person name="Zdobnov E.M."/>
            <person name="Grigoriev I.V."/>
            <person name="Lynch M."/>
            <person name="Boore J.L."/>
        </authorList>
    </citation>
    <scope>NUCLEOTIDE SEQUENCE [LARGE SCALE GENOMIC DNA]</scope>
</reference>
<dbReference type="Proteomes" id="UP000000305">
    <property type="component" value="Unassembled WGS sequence"/>
</dbReference>
<proteinExistence type="predicted"/>
<evidence type="ECO:0000313" key="1">
    <source>
        <dbReference type="EMBL" id="EFX65341.1"/>
    </source>
</evidence>
<gene>
    <name evidence="1" type="ORF">DAPPUDRAFT_264826</name>
</gene>
<sequence length="66" mass="7791">MVRVCSRRQFHVHQYPSSLQFNREPLTATDEEKARKYALAYLSKHQIQILSKNAPSSDPIRIKYDE</sequence>
<keyword evidence="2" id="KW-1185">Reference proteome</keyword>
<dbReference type="InParanoid" id="E9HSE2"/>
<dbReference type="HOGENOM" id="CLU_2833757_0_0_1"/>
<dbReference type="EMBL" id="GL732750">
    <property type="protein sequence ID" value="EFX65341.1"/>
    <property type="molecule type" value="Genomic_DNA"/>
</dbReference>
<protein>
    <submittedName>
        <fullName evidence="1">Uncharacterized protein</fullName>
    </submittedName>
</protein>
<name>E9HSE2_DAPPU</name>
<dbReference type="AlphaFoldDB" id="E9HSE2"/>
<accession>E9HSE2</accession>
<organism evidence="1 2">
    <name type="scientific">Daphnia pulex</name>
    <name type="common">Water flea</name>
    <dbReference type="NCBI Taxonomy" id="6669"/>
    <lineage>
        <taxon>Eukaryota</taxon>
        <taxon>Metazoa</taxon>
        <taxon>Ecdysozoa</taxon>
        <taxon>Arthropoda</taxon>
        <taxon>Crustacea</taxon>
        <taxon>Branchiopoda</taxon>
        <taxon>Diplostraca</taxon>
        <taxon>Cladocera</taxon>
        <taxon>Anomopoda</taxon>
        <taxon>Daphniidae</taxon>
        <taxon>Daphnia</taxon>
    </lineage>
</organism>
<dbReference type="KEGG" id="dpx:DAPPUDRAFT_264826"/>